<sequence length="101" mass="11593">MTKFGELIDEKKPILLNFFADWSEDCEGIHDRLKDVSAALGDRLKIIKIDAEKNPQLVEALKVKNLPTYMLYNLGEMVWRESGKKEANELIVVLEEQTPMS</sequence>
<dbReference type="Pfam" id="PF00085">
    <property type="entry name" value="Thioredoxin"/>
    <property type="match status" value="1"/>
</dbReference>
<dbReference type="RefSeq" id="WP_003440372.1">
    <property type="nucleotide sequence ID" value="NZ_BAAAGG010000002.1"/>
</dbReference>
<comment type="caution">
    <text evidence="2">The sequence shown here is derived from an EMBL/GenBank/DDBJ whole genome shotgun (WGS) entry which is preliminary data.</text>
</comment>
<protein>
    <submittedName>
        <fullName evidence="2">Thioredoxin family protein</fullName>
    </submittedName>
</protein>
<reference evidence="2 3" key="1">
    <citation type="journal article" date="2019" name="Int. J. Syst. Evol. Microbiol.">
        <title>The Global Catalogue of Microorganisms (GCM) 10K type strain sequencing project: providing services to taxonomists for standard genome sequencing and annotation.</title>
        <authorList>
            <consortium name="The Broad Institute Genomics Platform"/>
            <consortium name="The Broad Institute Genome Sequencing Center for Infectious Disease"/>
            <person name="Wu L."/>
            <person name="Ma J."/>
        </authorList>
    </citation>
    <scope>NUCLEOTIDE SEQUENCE [LARGE SCALE GENOMIC DNA]</scope>
    <source>
        <strain evidence="2 3">JCM 16231</strain>
    </source>
</reference>
<evidence type="ECO:0000259" key="1">
    <source>
        <dbReference type="PROSITE" id="PS51352"/>
    </source>
</evidence>
<dbReference type="EMBL" id="BAAAGG010000002">
    <property type="protein sequence ID" value="GAA0751809.1"/>
    <property type="molecule type" value="Genomic_DNA"/>
</dbReference>
<dbReference type="CDD" id="cd02947">
    <property type="entry name" value="TRX_family"/>
    <property type="match status" value="1"/>
</dbReference>
<dbReference type="Proteomes" id="UP001500185">
    <property type="component" value="Unassembled WGS sequence"/>
</dbReference>
<proteinExistence type="predicted"/>
<evidence type="ECO:0000313" key="3">
    <source>
        <dbReference type="Proteomes" id="UP001500185"/>
    </source>
</evidence>
<dbReference type="PANTHER" id="PTHR45663">
    <property type="entry name" value="GEO12009P1"/>
    <property type="match status" value="1"/>
</dbReference>
<gene>
    <name evidence="2" type="ORF">GCM10009433_02230</name>
</gene>
<dbReference type="Gene3D" id="3.40.30.10">
    <property type="entry name" value="Glutaredoxin"/>
    <property type="match status" value="1"/>
</dbReference>
<dbReference type="InterPro" id="IPR036249">
    <property type="entry name" value="Thioredoxin-like_sf"/>
</dbReference>
<dbReference type="SUPFAM" id="SSF52833">
    <property type="entry name" value="Thioredoxin-like"/>
    <property type="match status" value="1"/>
</dbReference>
<keyword evidence="3" id="KW-1185">Reference proteome</keyword>
<feature type="domain" description="Thioredoxin" evidence="1">
    <location>
        <begin position="1"/>
        <end position="99"/>
    </location>
</feature>
<accession>A0ABN1K135</accession>
<dbReference type="PROSITE" id="PS51352">
    <property type="entry name" value="THIOREDOXIN_2"/>
    <property type="match status" value="1"/>
</dbReference>
<name>A0ABN1K135_9FLAO</name>
<organism evidence="2 3">
    <name type="scientific">Psychroflexus lacisalsi</name>
    <dbReference type="NCBI Taxonomy" id="503928"/>
    <lineage>
        <taxon>Bacteria</taxon>
        <taxon>Pseudomonadati</taxon>
        <taxon>Bacteroidota</taxon>
        <taxon>Flavobacteriia</taxon>
        <taxon>Flavobacteriales</taxon>
        <taxon>Flavobacteriaceae</taxon>
        <taxon>Psychroflexus</taxon>
    </lineage>
</organism>
<dbReference type="InterPro" id="IPR013766">
    <property type="entry name" value="Thioredoxin_domain"/>
</dbReference>
<evidence type="ECO:0000313" key="2">
    <source>
        <dbReference type="EMBL" id="GAA0751809.1"/>
    </source>
</evidence>
<dbReference type="PANTHER" id="PTHR45663:SF11">
    <property type="entry name" value="GEO12009P1"/>
    <property type="match status" value="1"/>
</dbReference>